<feature type="non-terminal residue" evidence="1">
    <location>
        <position position="54"/>
    </location>
</feature>
<gene>
    <name evidence="1" type="ORF">GF572_08735</name>
</gene>
<name>A0A6A8FZR6_STAAU</name>
<protein>
    <submittedName>
        <fullName evidence="1">EMYY motif lipoprotein</fullName>
    </submittedName>
</protein>
<keyword evidence="1" id="KW-0449">Lipoprotein</keyword>
<sequence length="54" mass="6261">MKKIVIIAVLAILFVVISACGNKEKEAQHQFTKQFKDVEQKQKELQHVMDNIHL</sequence>
<organism evidence="1">
    <name type="scientific">Staphylococcus aureus</name>
    <dbReference type="NCBI Taxonomy" id="1280"/>
    <lineage>
        <taxon>Bacteria</taxon>
        <taxon>Bacillati</taxon>
        <taxon>Bacillota</taxon>
        <taxon>Bacilli</taxon>
        <taxon>Bacillales</taxon>
        <taxon>Staphylococcaceae</taxon>
        <taxon>Staphylococcus</taxon>
    </lineage>
</organism>
<dbReference type="AlphaFoldDB" id="A0A6A8FZR6"/>
<proteinExistence type="predicted"/>
<reference evidence="1" key="1">
    <citation type="journal article" date="2018" name="Open Forum Infect. Dis.">
        <title>The Cefazolin Inoculum Effect Is Associated With Increased Mortality in Methicillin-Susceptible Staphylococcus aureus Bacteremia.</title>
        <authorList>
            <person name="Miller W.R."/>
            <person name="Seas C."/>
            <person name="Carvajal L.P."/>
            <person name="Diaz L."/>
            <person name="Echeverri A.M."/>
            <person name="Ferro C."/>
            <person name="Rios R."/>
            <person name="Porras P."/>
            <person name="Luna C."/>
            <person name="Gotuzzo E."/>
            <person name="Munita J.M."/>
            <person name="Nannini E."/>
            <person name="Carcamo C."/>
            <person name="Reyes J."/>
            <person name="Arias C.A."/>
        </authorList>
    </citation>
    <scope>NUCLEOTIDE SEQUENCE</scope>
    <source>
        <strain evidence="1">UA917</strain>
    </source>
</reference>
<evidence type="ECO:0000313" key="1">
    <source>
        <dbReference type="EMBL" id="MRV78575.1"/>
    </source>
</evidence>
<comment type="caution">
    <text evidence="1">The sequence shown here is derived from an EMBL/GenBank/DDBJ whole genome shotgun (WGS) entry which is preliminary data.</text>
</comment>
<dbReference type="EMBL" id="WKIA01000089">
    <property type="protein sequence ID" value="MRV78575.1"/>
    <property type="molecule type" value="Genomic_DNA"/>
</dbReference>
<accession>A0A6A8FZR6</accession>
<dbReference type="PROSITE" id="PS51257">
    <property type="entry name" value="PROKAR_LIPOPROTEIN"/>
    <property type="match status" value="1"/>
</dbReference>